<accession>A0A3L8PUR4</accession>
<evidence type="ECO:0000313" key="2">
    <source>
        <dbReference type="EMBL" id="RLV59044.1"/>
    </source>
</evidence>
<keyword evidence="1" id="KW-1133">Transmembrane helix</keyword>
<protein>
    <recommendedName>
        <fullName evidence="4">MSHA biogenesis protein MshF</fullName>
    </recommendedName>
</protein>
<reference evidence="2 3" key="1">
    <citation type="submission" date="2018-09" db="EMBL/GenBank/DDBJ databases">
        <title>Phylogeny of the Shewanellaceae, and recommendation for two new genera, Pseudoshewanella and Parashewanella.</title>
        <authorList>
            <person name="Wang G."/>
        </authorList>
    </citation>
    <scope>NUCLEOTIDE SEQUENCE [LARGE SCALE GENOMIC DNA]</scope>
    <source>
        <strain evidence="2 3">C51</strain>
    </source>
</reference>
<sequence>MTPQQKADANVSLELVKMAAICVVLVVIGYAAAYIEPDIEQVDNQAYKQEYLRLQHVLGAVHNQWIIRGKPRYINLNWQDVSQLTQPLNSNPKIVASTKVKLSVSGFPVLNTQDTQGCEILWQQLMGASRSKLHLVSRYKESQQQCEFKAFDSAVIIYSLASETLSFTEAKAI</sequence>
<evidence type="ECO:0008006" key="4">
    <source>
        <dbReference type="Google" id="ProtNLM"/>
    </source>
</evidence>
<keyword evidence="1" id="KW-0812">Transmembrane</keyword>
<feature type="transmembrane region" description="Helical" evidence="1">
    <location>
        <begin position="15"/>
        <end position="35"/>
    </location>
</feature>
<evidence type="ECO:0000313" key="3">
    <source>
        <dbReference type="Proteomes" id="UP000281474"/>
    </source>
</evidence>
<comment type="caution">
    <text evidence="2">The sequence shown here is derived from an EMBL/GenBank/DDBJ whole genome shotgun (WGS) entry which is preliminary data.</text>
</comment>
<dbReference type="AlphaFoldDB" id="A0A3L8PUR4"/>
<dbReference type="EMBL" id="QZEI01000046">
    <property type="protein sequence ID" value="RLV59044.1"/>
    <property type="molecule type" value="Genomic_DNA"/>
</dbReference>
<keyword evidence="3" id="KW-1185">Reference proteome</keyword>
<keyword evidence="1" id="KW-0472">Membrane</keyword>
<organism evidence="2 3">
    <name type="scientific">Parashewanella curva</name>
    <dbReference type="NCBI Taxonomy" id="2338552"/>
    <lineage>
        <taxon>Bacteria</taxon>
        <taxon>Pseudomonadati</taxon>
        <taxon>Pseudomonadota</taxon>
        <taxon>Gammaproteobacteria</taxon>
        <taxon>Alteromonadales</taxon>
        <taxon>Shewanellaceae</taxon>
        <taxon>Parashewanella</taxon>
    </lineage>
</organism>
<proteinExistence type="predicted"/>
<name>A0A3L8PUR4_9GAMM</name>
<dbReference type="Proteomes" id="UP000281474">
    <property type="component" value="Unassembled WGS sequence"/>
</dbReference>
<evidence type="ECO:0000256" key="1">
    <source>
        <dbReference type="SAM" id="Phobius"/>
    </source>
</evidence>
<gene>
    <name evidence="2" type="ORF">D5018_14220</name>
</gene>